<reference evidence="3" key="1">
    <citation type="submission" date="2022-01" db="EMBL/GenBank/DDBJ databases">
        <authorList>
            <person name="King R."/>
        </authorList>
    </citation>
    <scope>NUCLEOTIDE SEQUENCE</scope>
</reference>
<keyword evidence="2" id="KW-0472">Membrane</keyword>
<feature type="region of interest" description="Disordered" evidence="1">
    <location>
        <begin position="288"/>
        <end position="314"/>
    </location>
</feature>
<organism evidence="3 4">
    <name type="scientific">Chironomus riparius</name>
    <dbReference type="NCBI Taxonomy" id="315576"/>
    <lineage>
        <taxon>Eukaryota</taxon>
        <taxon>Metazoa</taxon>
        <taxon>Ecdysozoa</taxon>
        <taxon>Arthropoda</taxon>
        <taxon>Hexapoda</taxon>
        <taxon>Insecta</taxon>
        <taxon>Pterygota</taxon>
        <taxon>Neoptera</taxon>
        <taxon>Endopterygota</taxon>
        <taxon>Diptera</taxon>
        <taxon>Nematocera</taxon>
        <taxon>Chironomoidea</taxon>
        <taxon>Chironomidae</taxon>
        <taxon>Chironominae</taxon>
        <taxon>Chironomus</taxon>
    </lineage>
</organism>
<evidence type="ECO:0000313" key="4">
    <source>
        <dbReference type="Proteomes" id="UP001153620"/>
    </source>
</evidence>
<feature type="transmembrane region" description="Helical" evidence="2">
    <location>
        <begin position="20"/>
        <end position="38"/>
    </location>
</feature>
<dbReference type="OrthoDB" id="6339047at2759"/>
<feature type="transmembrane region" description="Helical" evidence="2">
    <location>
        <begin position="86"/>
        <end position="109"/>
    </location>
</feature>
<keyword evidence="2" id="KW-0812">Transmembrane</keyword>
<sequence>MRLNTQVMAKLKQFLKQNFIYICLSAACLSLLLYLIAFSCELSKILDTRRAEKEYISVILSIIYFILFLSATVLINGLATRLSMGLLIWSIIFSILTIPELWLIMMQFWGSEYNQGLTEVITYFIRLIINCAILIHILPLAIKWRREKKVLKQLESLASRLQLTSTPATCDLVNNGTLQRVSTSGKEIESDAANGCIEKYIGGIDNRSYMQSCYGSQNEFDASIFGMNPSQYIGPPINTPLAKRTQSLLDLRFVNSTTARSADTPSKLKDKSDSMSLSSYEMRLQTNLSKNARKKDLKGSRDKLQNQAAETPHRKSLGRNCVSLENVGIVLTDDIYSTHIQAYNSPMYPAYFYYNYPHHPAYFMAPPNNYFMNQNSAYFNTSTSLGNQSQDDFKKYRDVAL</sequence>
<dbReference type="Proteomes" id="UP001153620">
    <property type="component" value="Chromosome 2"/>
</dbReference>
<reference evidence="3" key="2">
    <citation type="submission" date="2022-10" db="EMBL/GenBank/DDBJ databases">
        <authorList>
            <consortium name="ENA_rothamsted_submissions"/>
            <consortium name="culmorum"/>
            <person name="King R."/>
        </authorList>
    </citation>
    <scope>NUCLEOTIDE SEQUENCE</scope>
</reference>
<evidence type="ECO:0000256" key="1">
    <source>
        <dbReference type="SAM" id="MobiDB-lite"/>
    </source>
</evidence>
<feature type="transmembrane region" description="Helical" evidence="2">
    <location>
        <begin position="58"/>
        <end position="79"/>
    </location>
</feature>
<keyword evidence="4" id="KW-1185">Reference proteome</keyword>
<keyword evidence="2" id="KW-1133">Transmembrane helix</keyword>
<dbReference type="EMBL" id="OU895878">
    <property type="protein sequence ID" value="CAG9803379.1"/>
    <property type="molecule type" value="Genomic_DNA"/>
</dbReference>
<dbReference type="AlphaFoldDB" id="A0A9N9RUA8"/>
<protein>
    <submittedName>
        <fullName evidence="3">Uncharacterized protein</fullName>
    </submittedName>
</protein>
<name>A0A9N9RUA8_9DIPT</name>
<feature type="transmembrane region" description="Helical" evidence="2">
    <location>
        <begin position="121"/>
        <end position="142"/>
    </location>
</feature>
<dbReference type="PROSITE" id="PS51257">
    <property type="entry name" value="PROKAR_LIPOPROTEIN"/>
    <property type="match status" value="1"/>
</dbReference>
<gene>
    <name evidence="3" type="ORF">CHIRRI_LOCUS6279</name>
</gene>
<accession>A0A9N9RUA8</accession>
<proteinExistence type="predicted"/>
<evidence type="ECO:0000256" key="2">
    <source>
        <dbReference type="SAM" id="Phobius"/>
    </source>
</evidence>
<evidence type="ECO:0000313" key="3">
    <source>
        <dbReference type="EMBL" id="CAG9803379.1"/>
    </source>
</evidence>